<dbReference type="EMBL" id="CP077715">
    <property type="protein sequence ID" value="QXJ30449.1"/>
    <property type="molecule type" value="Genomic_DNA"/>
</dbReference>
<evidence type="ECO:0000313" key="2">
    <source>
        <dbReference type="EMBL" id="QXJ30449.1"/>
    </source>
</evidence>
<dbReference type="GeneID" id="65558654"/>
<proteinExistence type="predicted"/>
<accession>A0A8F5GUX5</accession>
<dbReference type="Proteomes" id="UP000693941">
    <property type="component" value="Chromosome"/>
</dbReference>
<sequence length="223" mass="26469">MVEECTIVTTREGYTVDSCTGEVIDFEAYDSIDYSGLEYYERVSSKREKSTKEVKDTKKVVLNYLLSIMTDKEKEEFYRILNEIEKHRKADAALYLAIYEYVLEREGKTISRDYINFIKARGIGTYSIRQRKKILRQMLKDDPVVIYIYNEYSGNKEEAMVVYRLLKEYGLINGKAKKRKEILMEYLNNKELKKKLLERYYVESLVKLDVWNSNSTNFIGFFV</sequence>
<reference evidence="2" key="1">
    <citation type="journal article" date="2021" name="Environ. Microbiol.">
        <title>New insights into the diversity and evolution of the archaeal mobilome from three complete genomes of Saccharolobus shibatae.</title>
        <authorList>
            <person name="Medvedeva S."/>
            <person name="Brandt D."/>
            <person name="Cvirkaite-Krupovic V."/>
            <person name="Liu Y."/>
            <person name="Severinov K."/>
            <person name="Ishino S."/>
            <person name="Ishino Y."/>
            <person name="Prangishvili D."/>
            <person name="Kalinowski J."/>
            <person name="Krupovic M."/>
        </authorList>
    </citation>
    <scope>NUCLEOTIDE SEQUENCE</scope>
    <source>
        <strain evidence="2">BEU9</strain>
        <plasmid evidence="1">pBEU9E1</plasmid>
    </source>
</reference>
<evidence type="ECO:0000313" key="1">
    <source>
        <dbReference type="EMBL" id="QXJ30347.1"/>
    </source>
</evidence>
<evidence type="ECO:0000313" key="3">
    <source>
        <dbReference type="Proteomes" id="UP000693941"/>
    </source>
</evidence>
<dbReference type="Proteomes" id="UP000693941">
    <property type="component" value="Plasmid pBEU9E1"/>
</dbReference>
<organism evidence="2 3">
    <name type="scientific">Saccharolobus shibatae</name>
    <dbReference type="NCBI Taxonomy" id="2286"/>
    <lineage>
        <taxon>Archaea</taxon>
        <taxon>Thermoproteota</taxon>
        <taxon>Thermoprotei</taxon>
        <taxon>Sulfolobales</taxon>
        <taxon>Sulfolobaceae</taxon>
        <taxon>Saccharolobus</taxon>
    </lineage>
</organism>
<gene>
    <name evidence="2" type="ORF">J5U21_00089</name>
    <name evidence="1" type="ORF">J5U21_p0089</name>
</gene>
<dbReference type="AlphaFoldDB" id="A0A8F5GUX5"/>
<protein>
    <submittedName>
        <fullName evidence="2">Conserved conjugative plasmid protein</fullName>
    </submittedName>
</protein>
<name>A0A8F5GUX5_9CREN</name>
<dbReference type="EMBL" id="CP077714">
    <property type="protein sequence ID" value="QXJ30347.1"/>
    <property type="molecule type" value="Genomic_DNA"/>
</dbReference>
<dbReference type="RefSeq" id="WP_218260331.1">
    <property type="nucleotide sequence ID" value="NZ_CP077714.1"/>
</dbReference>
<geneLocation type="plasmid" evidence="1 3">
    <name>pBEU9E1</name>
</geneLocation>
<keyword evidence="1" id="KW-0614">Plasmid</keyword>